<dbReference type="PROSITE" id="PS51123">
    <property type="entry name" value="OMPA_2"/>
    <property type="match status" value="1"/>
</dbReference>
<comment type="subcellular location">
    <subcellularLocation>
        <location evidence="1">Membrane</location>
    </subcellularLocation>
</comment>
<evidence type="ECO:0000313" key="5">
    <source>
        <dbReference type="EMBL" id="ANU37091.1"/>
    </source>
</evidence>
<evidence type="ECO:0000259" key="4">
    <source>
        <dbReference type="PROSITE" id="PS51123"/>
    </source>
</evidence>
<dbReference type="SUPFAM" id="SSF103088">
    <property type="entry name" value="OmpA-like"/>
    <property type="match status" value="1"/>
</dbReference>
<dbReference type="InterPro" id="IPR050330">
    <property type="entry name" value="Bact_OuterMem_StrucFunc"/>
</dbReference>
<dbReference type="Gene3D" id="2.60.40.2540">
    <property type="match status" value="1"/>
</dbReference>
<dbReference type="Proteomes" id="UP000092528">
    <property type="component" value="Chromosome 1"/>
</dbReference>
<accession>A0A1C7FB19</accession>
<protein>
    <submittedName>
        <fullName evidence="5">Sodium-type flagellar protein MotY</fullName>
    </submittedName>
</protein>
<evidence type="ECO:0000256" key="2">
    <source>
        <dbReference type="ARBA" id="ARBA00023136"/>
    </source>
</evidence>
<keyword evidence="2 3" id="KW-0472">Membrane</keyword>
<dbReference type="InterPro" id="IPR006690">
    <property type="entry name" value="OMPA-like_CS"/>
</dbReference>
<evidence type="ECO:0000256" key="3">
    <source>
        <dbReference type="PROSITE-ProRule" id="PRU00473"/>
    </source>
</evidence>
<dbReference type="Pfam" id="PF18393">
    <property type="entry name" value="MotY_N"/>
    <property type="match status" value="1"/>
</dbReference>
<dbReference type="PANTHER" id="PTHR30329:SF21">
    <property type="entry name" value="LIPOPROTEIN YIAD-RELATED"/>
    <property type="match status" value="1"/>
</dbReference>
<keyword evidence="5" id="KW-0966">Cell projection</keyword>
<keyword evidence="6" id="KW-1185">Reference proteome</keyword>
<dbReference type="PRINTS" id="PR01023">
    <property type="entry name" value="NAFLGMOTY"/>
</dbReference>
<keyword evidence="5" id="KW-0282">Flagellum</keyword>
<evidence type="ECO:0000256" key="1">
    <source>
        <dbReference type="ARBA" id="ARBA00004370"/>
    </source>
</evidence>
<name>A0A1C7FB19_9VIBR</name>
<feature type="domain" description="OmpA-like" evidence="4">
    <location>
        <begin position="199"/>
        <end position="316"/>
    </location>
</feature>
<sequence>MDTVTLDKRQRRAANEYNKENHNVMKMRIVTSLALSIATFSSSSWAMDKAYGATPGQSKWQMVANTPLECQLVHPIPNYGDAVFSSHASKKINLDFELKMKRPMGETRDVSLVSMPPAWRPGDSADRMTNIRFFKQFDGYVGGQTAWSILSELEKGRSPTFSYQEWQSRDQRVEVALSSVLFQQSYNVFSDCIANLLPYSFEDIAFTILHYDRSSVQLNKASQKRLAQIAEYIRYNQDIDLVLVSTYTDSEDSKSESQALSEQRADVLRTYFESIGLPEDRIQVQGYGKRRPVADNSSPIGKDKNRRVVISLGRTQV</sequence>
<evidence type="ECO:0000313" key="6">
    <source>
        <dbReference type="Proteomes" id="UP000092528"/>
    </source>
</evidence>
<dbReference type="PATRIC" id="fig|45658.7.peg.1960"/>
<reference evidence="5 6" key="1">
    <citation type="submission" date="2016-07" db="EMBL/GenBank/DDBJ databases">
        <title>Genome sequencing of Vibrio scophthalmi strain VS-05, an isolated from Paralichthys olivaceus.</title>
        <authorList>
            <person name="Han H.-J."/>
        </authorList>
    </citation>
    <scope>NUCLEOTIDE SEQUENCE [LARGE SCALE GENOMIC DNA]</scope>
    <source>
        <strain evidence="5 6">VS-05</strain>
    </source>
</reference>
<dbReference type="GO" id="GO:0009279">
    <property type="term" value="C:cell outer membrane"/>
    <property type="evidence" value="ECO:0007669"/>
    <property type="project" value="InterPro"/>
</dbReference>
<gene>
    <name evidence="5" type="ORF">VSVS05_01970</name>
</gene>
<dbReference type="InterPro" id="IPR041544">
    <property type="entry name" value="MotY_N"/>
</dbReference>
<dbReference type="InterPro" id="IPR036737">
    <property type="entry name" value="OmpA-like_sf"/>
</dbReference>
<dbReference type="Gene3D" id="3.30.1330.60">
    <property type="entry name" value="OmpA-like domain"/>
    <property type="match status" value="1"/>
</dbReference>
<dbReference type="STRING" id="45658.VSVS12_01048"/>
<dbReference type="PANTHER" id="PTHR30329">
    <property type="entry name" value="STATOR ELEMENT OF FLAGELLAR MOTOR COMPLEX"/>
    <property type="match status" value="1"/>
</dbReference>
<dbReference type="CDD" id="cd07185">
    <property type="entry name" value="OmpA_C-like"/>
    <property type="match status" value="1"/>
</dbReference>
<dbReference type="Pfam" id="PF00691">
    <property type="entry name" value="OmpA"/>
    <property type="match status" value="1"/>
</dbReference>
<proteinExistence type="predicted"/>
<dbReference type="InterPro" id="IPR006665">
    <property type="entry name" value="OmpA-like"/>
</dbReference>
<dbReference type="EMBL" id="CP016414">
    <property type="protein sequence ID" value="ANU37091.1"/>
    <property type="molecule type" value="Genomic_DNA"/>
</dbReference>
<dbReference type="AlphaFoldDB" id="A0A1C7FB19"/>
<keyword evidence="5" id="KW-0969">Cilium</keyword>
<organism evidence="5 6">
    <name type="scientific">Vibrio scophthalmi</name>
    <dbReference type="NCBI Taxonomy" id="45658"/>
    <lineage>
        <taxon>Bacteria</taxon>
        <taxon>Pseudomonadati</taxon>
        <taxon>Pseudomonadota</taxon>
        <taxon>Gammaproteobacteria</taxon>
        <taxon>Vibrionales</taxon>
        <taxon>Vibrionaceae</taxon>
        <taxon>Vibrio</taxon>
    </lineage>
</organism>
<dbReference type="PROSITE" id="PS01068">
    <property type="entry name" value="OMPA_1"/>
    <property type="match status" value="1"/>
</dbReference>
<dbReference type="NCBIfam" id="NF047620">
    <property type="entry name" value="FlgprotMotYVib"/>
    <property type="match status" value="1"/>
</dbReference>